<evidence type="ECO:0000313" key="6">
    <source>
        <dbReference type="EMBL" id="SFE58925.1"/>
    </source>
</evidence>
<dbReference type="EMBL" id="FONY01000003">
    <property type="protein sequence ID" value="SFE58925.1"/>
    <property type="molecule type" value="Genomic_DNA"/>
</dbReference>
<evidence type="ECO:0000259" key="5">
    <source>
        <dbReference type="PROSITE" id="PS51635"/>
    </source>
</evidence>
<evidence type="ECO:0000256" key="1">
    <source>
        <dbReference type="ARBA" id="ARBA00022801"/>
    </source>
</evidence>
<evidence type="ECO:0000256" key="3">
    <source>
        <dbReference type="ARBA" id="ARBA00023098"/>
    </source>
</evidence>
<dbReference type="PROSITE" id="PS51635">
    <property type="entry name" value="PNPLA"/>
    <property type="match status" value="1"/>
</dbReference>
<dbReference type="Proteomes" id="UP000199513">
    <property type="component" value="Unassembled WGS sequence"/>
</dbReference>
<dbReference type="Pfam" id="PF01734">
    <property type="entry name" value="Patatin"/>
    <property type="match status" value="1"/>
</dbReference>
<dbReference type="OrthoDB" id="9770965at2"/>
<dbReference type="AlphaFoldDB" id="A0A1I2BS67"/>
<organism evidence="6 7">
    <name type="scientific">Thermoflexibacter ruber</name>
    <dbReference type="NCBI Taxonomy" id="1003"/>
    <lineage>
        <taxon>Bacteria</taxon>
        <taxon>Pseudomonadati</taxon>
        <taxon>Bacteroidota</taxon>
        <taxon>Cytophagia</taxon>
        <taxon>Cytophagales</taxon>
        <taxon>Thermoflexibacteraceae</taxon>
        <taxon>Thermoflexibacter</taxon>
    </lineage>
</organism>
<protein>
    <submittedName>
        <fullName evidence="6">NTE family protein</fullName>
    </submittedName>
</protein>
<dbReference type="PANTHER" id="PTHR14226:SF76">
    <property type="entry name" value="NTE FAMILY PROTEIN RSSA"/>
    <property type="match status" value="1"/>
</dbReference>
<evidence type="ECO:0000256" key="2">
    <source>
        <dbReference type="ARBA" id="ARBA00022963"/>
    </source>
</evidence>
<comment type="caution">
    <text evidence="4">Lacks conserved residue(s) required for the propagation of feature annotation.</text>
</comment>
<reference evidence="6 7" key="1">
    <citation type="submission" date="2016-10" db="EMBL/GenBank/DDBJ databases">
        <authorList>
            <person name="de Groot N.N."/>
        </authorList>
    </citation>
    <scope>NUCLEOTIDE SEQUENCE [LARGE SCALE GENOMIC DNA]</scope>
    <source>
        <strain>GEY</strain>
        <strain evidence="7">DSM 9560</strain>
    </source>
</reference>
<feature type="active site" description="Nucleophile" evidence="4">
    <location>
        <position position="42"/>
    </location>
</feature>
<dbReference type="RefSeq" id="WP_091539590.1">
    <property type="nucleotide sequence ID" value="NZ_FONY01000003.1"/>
</dbReference>
<sequence>MKQTNKVSLVLSSGGARGLAHIGAIEALESQGFEIQAISGTSIGAVIGGIYAAGHLEAYKKWMCNLDKLDVFNLFDFTFSSQGFVKGERVFAELQKFIPDVAIESLPIHFTAVASDVTNNCEVVFESGSLFDAMRASVAIPTILKPFVKENQILVDGGVVNPIPIGRVKRTEQDILVVVNLNANIPYYKEIKNREKNIEEENNYRMKISSFMEKWLSLLPKSESPKKTLGFFELLNKSFDMMQDRVAEFTLEQHKPDILVNISRQACGTFEFYKATEMIEYGRRMMHTALEQWASKEVSN</sequence>
<gene>
    <name evidence="6" type="ORF">SAMN04488541_1003134</name>
</gene>
<dbReference type="InterPro" id="IPR002641">
    <property type="entry name" value="PNPLA_dom"/>
</dbReference>
<feature type="active site" description="Proton acceptor" evidence="4">
    <location>
        <position position="156"/>
    </location>
</feature>
<keyword evidence="7" id="KW-1185">Reference proteome</keyword>
<dbReference type="PANTHER" id="PTHR14226">
    <property type="entry name" value="NEUROPATHY TARGET ESTERASE/SWISS CHEESE D.MELANOGASTER"/>
    <property type="match status" value="1"/>
</dbReference>
<feature type="short sequence motif" description="GXSXG" evidence="4">
    <location>
        <begin position="40"/>
        <end position="44"/>
    </location>
</feature>
<accession>A0A1I2BS67</accession>
<dbReference type="Gene3D" id="3.40.1090.10">
    <property type="entry name" value="Cytosolic phospholipase A2 catalytic domain"/>
    <property type="match status" value="1"/>
</dbReference>
<dbReference type="InterPro" id="IPR016035">
    <property type="entry name" value="Acyl_Trfase/lysoPLipase"/>
</dbReference>
<evidence type="ECO:0000256" key="4">
    <source>
        <dbReference type="PROSITE-ProRule" id="PRU01161"/>
    </source>
</evidence>
<feature type="domain" description="PNPLA" evidence="5">
    <location>
        <begin position="9"/>
        <end position="169"/>
    </location>
</feature>
<dbReference type="SUPFAM" id="SSF52151">
    <property type="entry name" value="FabD/lysophospholipase-like"/>
    <property type="match status" value="1"/>
</dbReference>
<keyword evidence="2 4" id="KW-0442">Lipid degradation</keyword>
<feature type="short sequence motif" description="DGA/G" evidence="4">
    <location>
        <begin position="156"/>
        <end position="158"/>
    </location>
</feature>
<keyword evidence="1 4" id="KW-0378">Hydrolase</keyword>
<keyword evidence="3 4" id="KW-0443">Lipid metabolism</keyword>
<name>A0A1I2BS67_9BACT</name>
<proteinExistence type="predicted"/>
<dbReference type="GO" id="GO:0016787">
    <property type="term" value="F:hydrolase activity"/>
    <property type="evidence" value="ECO:0007669"/>
    <property type="project" value="UniProtKB-UniRule"/>
</dbReference>
<dbReference type="InterPro" id="IPR050301">
    <property type="entry name" value="NTE"/>
</dbReference>
<evidence type="ECO:0000313" key="7">
    <source>
        <dbReference type="Proteomes" id="UP000199513"/>
    </source>
</evidence>
<dbReference type="GO" id="GO:0016042">
    <property type="term" value="P:lipid catabolic process"/>
    <property type="evidence" value="ECO:0007669"/>
    <property type="project" value="UniProtKB-UniRule"/>
</dbReference>